<accession>A0A232EUG5</accession>
<evidence type="ECO:0000256" key="1">
    <source>
        <dbReference type="SAM" id="MobiDB-lite"/>
    </source>
</evidence>
<name>A0A232EUG5_9HYME</name>
<comment type="caution">
    <text evidence="2">The sequence shown here is derived from an EMBL/GenBank/DDBJ whole genome shotgun (WGS) entry which is preliminary data.</text>
</comment>
<proteinExistence type="predicted"/>
<feature type="region of interest" description="Disordered" evidence="1">
    <location>
        <begin position="20"/>
        <end position="51"/>
    </location>
</feature>
<feature type="compositionally biased region" description="Polar residues" evidence="1">
    <location>
        <begin position="38"/>
        <end position="48"/>
    </location>
</feature>
<feature type="compositionally biased region" description="Low complexity" evidence="1">
    <location>
        <begin position="74"/>
        <end position="86"/>
    </location>
</feature>
<organism evidence="2 3">
    <name type="scientific">Trichomalopsis sarcophagae</name>
    <dbReference type="NCBI Taxonomy" id="543379"/>
    <lineage>
        <taxon>Eukaryota</taxon>
        <taxon>Metazoa</taxon>
        <taxon>Ecdysozoa</taxon>
        <taxon>Arthropoda</taxon>
        <taxon>Hexapoda</taxon>
        <taxon>Insecta</taxon>
        <taxon>Pterygota</taxon>
        <taxon>Neoptera</taxon>
        <taxon>Endopterygota</taxon>
        <taxon>Hymenoptera</taxon>
        <taxon>Apocrita</taxon>
        <taxon>Proctotrupomorpha</taxon>
        <taxon>Chalcidoidea</taxon>
        <taxon>Pteromalidae</taxon>
        <taxon>Pteromalinae</taxon>
        <taxon>Trichomalopsis</taxon>
    </lineage>
</organism>
<dbReference type="AlphaFoldDB" id="A0A232EUG5"/>
<evidence type="ECO:0000313" key="3">
    <source>
        <dbReference type="Proteomes" id="UP000215335"/>
    </source>
</evidence>
<dbReference type="EMBL" id="NNAY01002130">
    <property type="protein sequence ID" value="OXU21998.1"/>
    <property type="molecule type" value="Genomic_DNA"/>
</dbReference>
<gene>
    <name evidence="2" type="ORF">TSAR_016569</name>
</gene>
<evidence type="ECO:0000313" key="2">
    <source>
        <dbReference type="EMBL" id="OXU21998.1"/>
    </source>
</evidence>
<dbReference type="Proteomes" id="UP000215335">
    <property type="component" value="Unassembled WGS sequence"/>
</dbReference>
<keyword evidence="3" id="KW-1185">Reference proteome</keyword>
<reference evidence="2 3" key="1">
    <citation type="journal article" date="2017" name="Curr. Biol.">
        <title>The Evolution of Venom by Co-option of Single-Copy Genes.</title>
        <authorList>
            <person name="Martinson E.O."/>
            <person name="Mrinalini"/>
            <person name="Kelkar Y.D."/>
            <person name="Chang C.H."/>
            <person name="Werren J.H."/>
        </authorList>
    </citation>
    <scope>NUCLEOTIDE SEQUENCE [LARGE SCALE GENOMIC DNA]</scope>
    <source>
        <strain evidence="2 3">Alberta</strain>
        <tissue evidence="2">Whole body</tissue>
    </source>
</reference>
<feature type="region of interest" description="Disordered" evidence="1">
    <location>
        <begin position="68"/>
        <end position="93"/>
    </location>
</feature>
<protein>
    <submittedName>
        <fullName evidence="2">Uncharacterized protein</fullName>
    </submittedName>
</protein>
<sequence length="129" mass="13940">MEDEEEQEEPPAVAMGMIRPSASAPSRLRNPSLVFGSSRRNASRTSIRTEAGPLVANRSAARAGCKIESWPKPSSKSGESLQSSLGCSRGYACTSSKSWSPIATGTLIVGRRISSSIIRRFDVCCTRYR</sequence>